<gene>
    <name evidence="2" type="ORF">LACBIDRAFT_333296</name>
</gene>
<reference evidence="2 3" key="1">
    <citation type="journal article" date="2008" name="Nature">
        <title>The genome of Laccaria bicolor provides insights into mycorrhizal symbiosis.</title>
        <authorList>
            <person name="Martin F."/>
            <person name="Aerts A."/>
            <person name="Ahren D."/>
            <person name="Brun A."/>
            <person name="Danchin E.G.J."/>
            <person name="Duchaussoy F."/>
            <person name="Gibon J."/>
            <person name="Kohler A."/>
            <person name="Lindquist E."/>
            <person name="Pereda V."/>
            <person name="Salamov A."/>
            <person name="Shapiro H.J."/>
            <person name="Wuyts J."/>
            <person name="Blaudez D."/>
            <person name="Buee M."/>
            <person name="Brokstein P."/>
            <person name="Canbaeck B."/>
            <person name="Cohen D."/>
            <person name="Courty P.E."/>
            <person name="Coutinho P.M."/>
            <person name="Delaruelle C."/>
            <person name="Detter J.C."/>
            <person name="Deveau A."/>
            <person name="DiFazio S."/>
            <person name="Duplessis S."/>
            <person name="Fraissinet-Tachet L."/>
            <person name="Lucic E."/>
            <person name="Frey-Klett P."/>
            <person name="Fourrey C."/>
            <person name="Feussner I."/>
            <person name="Gay G."/>
            <person name="Grimwood J."/>
            <person name="Hoegger P.J."/>
            <person name="Jain P."/>
            <person name="Kilaru S."/>
            <person name="Labbe J."/>
            <person name="Lin Y.C."/>
            <person name="Legue V."/>
            <person name="Le Tacon F."/>
            <person name="Marmeisse R."/>
            <person name="Melayah D."/>
            <person name="Montanini B."/>
            <person name="Muratet M."/>
            <person name="Nehls U."/>
            <person name="Niculita-Hirzel H."/>
            <person name="Oudot-Le Secq M.P."/>
            <person name="Peter M."/>
            <person name="Quesneville H."/>
            <person name="Rajashekar B."/>
            <person name="Reich M."/>
            <person name="Rouhier N."/>
            <person name="Schmutz J."/>
            <person name="Yin T."/>
            <person name="Chalot M."/>
            <person name="Henrissat B."/>
            <person name="Kuees U."/>
            <person name="Lucas S."/>
            <person name="Van de Peer Y."/>
            <person name="Podila G.K."/>
            <person name="Polle A."/>
            <person name="Pukkila P.J."/>
            <person name="Richardson P.M."/>
            <person name="Rouze P."/>
            <person name="Sanders I.R."/>
            <person name="Stajich J.E."/>
            <person name="Tunlid A."/>
            <person name="Tuskan G."/>
            <person name="Grigoriev I.V."/>
        </authorList>
    </citation>
    <scope>NUCLEOTIDE SEQUENCE [LARGE SCALE GENOMIC DNA]</scope>
    <source>
        <strain evidence="3">S238N-H82 / ATCC MYA-4686</strain>
    </source>
</reference>
<dbReference type="EMBL" id="DS547139">
    <property type="protein sequence ID" value="EDR01387.1"/>
    <property type="molecule type" value="Genomic_DNA"/>
</dbReference>
<dbReference type="KEGG" id="lbc:LACBIDRAFT_333296"/>
<proteinExistence type="predicted"/>
<feature type="chain" id="PRO_5002749291" evidence="1">
    <location>
        <begin position="18"/>
        <end position="115"/>
    </location>
</feature>
<protein>
    <submittedName>
        <fullName evidence="2">Predicted protein</fullName>
    </submittedName>
</protein>
<dbReference type="InParanoid" id="B0DVH5"/>
<evidence type="ECO:0000313" key="2">
    <source>
        <dbReference type="EMBL" id="EDR01387.1"/>
    </source>
</evidence>
<evidence type="ECO:0000313" key="3">
    <source>
        <dbReference type="Proteomes" id="UP000001194"/>
    </source>
</evidence>
<evidence type="ECO:0000256" key="1">
    <source>
        <dbReference type="SAM" id="SignalP"/>
    </source>
</evidence>
<sequence length="115" mass="13184">MISTLQHISILIACMQSLFVRFWATTKEGSVKEVQGGYSEAMTWGFYFNLDVEELSMGDRLRCRISQEPNALTATVLLTRQLRDLLICPRETGVVNYVQHQSIVRQNLYDTDLPI</sequence>
<keyword evidence="3" id="KW-1185">Reference proteome</keyword>
<dbReference type="AlphaFoldDB" id="B0DVH5"/>
<name>B0DVH5_LACBS</name>
<keyword evidence="1" id="KW-0732">Signal</keyword>
<dbReference type="Proteomes" id="UP000001194">
    <property type="component" value="Unassembled WGS sequence"/>
</dbReference>
<dbReference type="HOGENOM" id="CLU_2109466_0_0_1"/>
<feature type="signal peptide" evidence="1">
    <location>
        <begin position="1"/>
        <end position="17"/>
    </location>
</feature>
<dbReference type="OrthoDB" id="64353at2759"/>
<organism evidence="3">
    <name type="scientific">Laccaria bicolor (strain S238N-H82 / ATCC MYA-4686)</name>
    <name type="common">Bicoloured deceiver</name>
    <name type="synonym">Laccaria laccata var. bicolor</name>
    <dbReference type="NCBI Taxonomy" id="486041"/>
    <lineage>
        <taxon>Eukaryota</taxon>
        <taxon>Fungi</taxon>
        <taxon>Dikarya</taxon>
        <taxon>Basidiomycota</taxon>
        <taxon>Agaricomycotina</taxon>
        <taxon>Agaricomycetes</taxon>
        <taxon>Agaricomycetidae</taxon>
        <taxon>Agaricales</taxon>
        <taxon>Agaricineae</taxon>
        <taxon>Hydnangiaceae</taxon>
        <taxon>Laccaria</taxon>
    </lineage>
</organism>
<accession>B0DVH5</accession>
<dbReference type="RefSeq" id="XP_001887932.1">
    <property type="nucleotide sequence ID" value="XM_001887897.1"/>
</dbReference>
<dbReference type="GeneID" id="6083577"/>